<dbReference type="InterPro" id="IPR050372">
    <property type="entry name" value="Neurexin-related_CASP"/>
</dbReference>
<dbReference type="Pfam" id="PF00008">
    <property type="entry name" value="EGF"/>
    <property type="match status" value="1"/>
</dbReference>
<accession>A0ABD1D9C7</accession>
<evidence type="ECO:0000313" key="5">
    <source>
        <dbReference type="EMBL" id="KAL1396250.1"/>
    </source>
</evidence>
<dbReference type="AlphaFoldDB" id="A0ABD1D9C7"/>
<dbReference type="CDD" id="cd00054">
    <property type="entry name" value="EGF_CA"/>
    <property type="match status" value="1"/>
</dbReference>
<dbReference type="InterPro" id="IPR000742">
    <property type="entry name" value="EGF"/>
</dbReference>
<dbReference type="GO" id="GO:0048513">
    <property type="term" value="P:animal organ development"/>
    <property type="evidence" value="ECO:0007669"/>
    <property type="project" value="UniProtKB-ARBA"/>
</dbReference>
<comment type="caution">
    <text evidence="2">Lacks conserved residue(s) required for the propagation of feature annotation.</text>
</comment>
<dbReference type="FunFam" id="2.10.25.10:FF:000593">
    <property type="entry name" value="SP2353, isoform A"/>
    <property type="match status" value="1"/>
</dbReference>
<reference evidence="5 6" key="1">
    <citation type="submission" date="2024-05" db="EMBL/GenBank/DDBJ databases">
        <title>Culex pipiens pipiens assembly and annotation.</title>
        <authorList>
            <person name="Alout H."/>
            <person name="Durand T."/>
        </authorList>
    </citation>
    <scope>NUCLEOTIDE SEQUENCE [LARGE SCALE GENOMIC DNA]</scope>
    <source>
        <strain evidence="5">HA-2024</strain>
        <tissue evidence="5">Whole body</tissue>
    </source>
</reference>
<dbReference type="Pfam" id="PF00054">
    <property type="entry name" value="Laminin_G_1"/>
    <property type="match status" value="2"/>
</dbReference>
<dbReference type="Proteomes" id="UP001562425">
    <property type="component" value="Unassembled WGS sequence"/>
</dbReference>
<dbReference type="InterPro" id="IPR001881">
    <property type="entry name" value="EGF-like_Ca-bd_dom"/>
</dbReference>
<feature type="domain" description="Laminin G" evidence="3">
    <location>
        <begin position="1"/>
        <end position="129"/>
    </location>
</feature>
<keyword evidence="1 2" id="KW-1015">Disulfide bond</keyword>
<keyword evidence="2" id="KW-0245">EGF-like domain</keyword>
<dbReference type="PROSITE" id="PS50026">
    <property type="entry name" value="EGF_3"/>
    <property type="match status" value="1"/>
</dbReference>
<dbReference type="InterPro" id="IPR001791">
    <property type="entry name" value="Laminin_G"/>
</dbReference>
<dbReference type="GO" id="GO:0030154">
    <property type="term" value="P:cell differentiation"/>
    <property type="evidence" value="ECO:0007669"/>
    <property type="project" value="UniProtKB-ARBA"/>
</dbReference>
<dbReference type="InterPro" id="IPR013320">
    <property type="entry name" value="ConA-like_dom_sf"/>
</dbReference>
<name>A0ABD1D9C7_CULPP</name>
<dbReference type="PROSITE" id="PS01186">
    <property type="entry name" value="EGF_2"/>
    <property type="match status" value="1"/>
</dbReference>
<dbReference type="EMBL" id="JBEHCU010006778">
    <property type="protein sequence ID" value="KAL1396250.1"/>
    <property type="molecule type" value="Genomic_DNA"/>
</dbReference>
<comment type="caution">
    <text evidence="5">The sequence shown here is derived from an EMBL/GenBank/DDBJ whole genome shotgun (WGS) entry which is preliminary data.</text>
</comment>
<organism evidence="5 6">
    <name type="scientific">Culex pipiens pipiens</name>
    <name type="common">Northern house mosquito</name>
    <dbReference type="NCBI Taxonomy" id="38569"/>
    <lineage>
        <taxon>Eukaryota</taxon>
        <taxon>Metazoa</taxon>
        <taxon>Ecdysozoa</taxon>
        <taxon>Arthropoda</taxon>
        <taxon>Hexapoda</taxon>
        <taxon>Insecta</taxon>
        <taxon>Pterygota</taxon>
        <taxon>Neoptera</taxon>
        <taxon>Endopterygota</taxon>
        <taxon>Diptera</taxon>
        <taxon>Nematocera</taxon>
        <taxon>Culicoidea</taxon>
        <taxon>Culicidae</taxon>
        <taxon>Culicinae</taxon>
        <taxon>Culicini</taxon>
        <taxon>Culex</taxon>
        <taxon>Culex</taxon>
    </lineage>
</organism>
<feature type="disulfide bond" evidence="2">
    <location>
        <begin position="156"/>
        <end position="165"/>
    </location>
</feature>
<dbReference type="CDD" id="cd00110">
    <property type="entry name" value="LamG"/>
    <property type="match status" value="2"/>
</dbReference>
<dbReference type="SMART" id="SM00282">
    <property type="entry name" value="LamG"/>
    <property type="match status" value="1"/>
</dbReference>
<sequence length="256" mass="28198">MALLLHQGFVEFWFDCGSGTGRVRSEETIVLNQWNSITIYRHRWDAWLVLNQGNRVQGRSKGLFSRITFREPVYLGGFGNITGLDKKLPVGNGFTGCIRKFVANDHDYNFQPAAVTPGDVTRGFDIQECVTDRCSRYPCQHGGKCLPSDDGAICLCPLGFGGDLCEMRLDLQIIIKPLLEDGLLLYSGHHDYGDYISLCLNMGYVEFTFDLGSGPATVSQLHVCPSSCPETGPRGNMGIGFRPGFGPQNSDPADEC</sequence>
<keyword evidence="6" id="KW-1185">Reference proteome</keyword>
<dbReference type="GO" id="GO:0016020">
    <property type="term" value="C:membrane"/>
    <property type="evidence" value="ECO:0007669"/>
    <property type="project" value="UniProtKB-SubCell"/>
</dbReference>
<dbReference type="SMART" id="SM00179">
    <property type="entry name" value="EGF_CA"/>
    <property type="match status" value="1"/>
</dbReference>
<dbReference type="SUPFAM" id="SSF49899">
    <property type="entry name" value="Concanavalin A-like lectins/glucanases"/>
    <property type="match status" value="2"/>
</dbReference>
<dbReference type="PROSITE" id="PS50025">
    <property type="entry name" value="LAM_G_DOMAIN"/>
    <property type="match status" value="1"/>
</dbReference>
<dbReference type="Gene3D" id="2.10.25.10">
    <property type="entry name" value="Laminin"/>
    <property type="match status" value="1"/>
</dbReference>
<protein>
    <recommendedName>
        <fullName evidence="7">Pikachurin</fullName>
    </recommendedName>
</protein>
<evidence type="ECO:0008006" key="7">
    <source>
        <dbReference type="Google" id="ProtNLM"/>
    </source>
</evidence>
<gene>
    <name evidence="5" type="ORF">pipiens_000281</name>
</gene>
<evidence type="ECO:0000259" key="4">
    <source>
        <dbReference type="PROSITE" id="PS50026"/>
    </source>
</evidence>
<feature type="domain" description="EGF-like" evidence="4">
    <location>
        <begin position="130"/>
        <end position="166"/>
    </location>
</feature>
<proteinExistence type="predicted"/>
<dbReference type="PANTHER" id="PTHR15036">
    <property type="entry name" value="PIKACHURIN-LIKE PROTEIN"/>
    <property type="match status" value="1"/>
</dbReference>
<dbReference type="SMART" id="SM00181">
    <property type="entry name" value="EGF"/>
    <property type="match status" value="1"/>
</dbReference>
<dbReference type="PANTHER" id="PTHR15036:SF85">
    <property type="entry name" value="SP2353, ISOFORM A"/>
    <property type="match status" value="1"/>
</dbReference>
<evidence type="ECO:0000256" key="1">
    <source>
        <dbReference type="ARBA" id="ARBA00023157"/>
    </source>
</evidence>
<dbReference type="Gene3D" id="2.60.120.200">
    <property type="match status" value="2"/>
</dbReference>
<evidence type="ECO:0000259" key="3">
    <source>
        <dbReference type="PROSITE" id="PS50025"/>
    </source>
</evidence>
<evidence type="ECO:0000313" key="6">
    <source>
        <dbReference type="Proteomes" id="UP001562425"/>
    </source>
</evidence>
<evidence type="ECO:0000256" key="2">
    <source>
        <dbReference type="PROSITE-ProRule" id="PRU00076"/>
    </source>
</evidence>
<dbReference type="PROSITE" id="PS00022">
    <property type="entry name" value="EGF_1"/>
    <property type="match status" value="1"/>
</dbReference>
<dbReference type="GO" id="GO:0009653">
    <property type="term" value="P:anatomical structure morphogenesis"/>
    <property type="evidence" value="ECO:0007669"/>
    <property type="project" value="UniProtKB-ARBA"/>
</dbReference>